<sequence>MEGVAPTEPLSKDDRDNEGLNHSLPSIETILNRDEQILSVSTFSETTLSTTDEASDEVVLDNFKPISSIPSDLSLSIDPKLLEESDS</sequence>
<organism evidence="2 3">
    <name type="scientific">Stereocaulon virgatum</name>
    <dbReference type="NCBI Taxonomy" id="373712"/>
    <lineage>
        <taxon>Eukaryota</taxon>
        <taxon>Fungi</taxon>
        <taxon>Dikarya</taxon>
        <taxon>Ascomycota</taxon>
        <taxon>Pezizomycotina</taxon>
        <taxon>Lecanoromycetes</taxon>
        <taxon>OSLEUM clade</taxon>
        <taxon>Lecanoromycetidae</taxon>
        <taxon>Lecanorales</taxon>
        <taxon>Lecanorineae</taxon>
        <taxon>Stereocaulaceae</taxon>
        <taxon>Stereocaulon</taxon>
    </lineage>
</organism>
<gene>
    <name evidence="2" type="ORF">N7G274_010909</name>
</gene>
<reference evidence="2 3" key="1">
    <citation type="submission" date="2024-09" db="EMBL/GenBank/DDBJ databases">
        <title>Rethinking Asexuality: The Enigmatic Case of Functional Sexual Genes in Lepraria (Stereocaulaceae).</title>
        <authorList>
            <person name="Doellman M."/>
            <person name="Sun Y."/>
            <person name="Barcenas-Pena A."/>
            <person name="Lumbsch H.T."/>
            <person name="Grewe F."/>
        </authorList>
    </citation>
    <scope>NUCLEOTIDE SEQUENCE [LARGE SCALE GENOMIC DNA]</scope>
    <source>
        <strain evidence="2 3">Mercado 3170</strain>
    </source>
</reference>
<protein>
    <submittedName>
        <fullName evidence="2">Uncharacterized protein</fullName>
    </submittedName>
</protein>
<evidence type="ECO:0000256" key="1">
    <source>
        <dbReference type="SAM" id="MobiDB-lite"/>
    </source>
</evidence>
<accession>A0ABR3ZUK9</accession>
<evidence type="ECO:0000313" key="2">
    <source>
        <dbReference type="EMBL" id="KAL2036376.1"/>
    </source>
</evidence>
<dbReference type="Proteomes" id="UP001590950">
    <property type="component" value="Unassembled WGS sequence"/>
</dbReference>
<comment type="caution">
    <text evidence="2">The sequence shown here is derived from an EMBL/GenBank/DDBJ whole genome shotgun (WGS) entry which is preliminary data.</text>
</comment>
<name>A0ABR3ZUK9_9LECA</name>
<dbReference type="EMBL" id="JBEFKJ010000150">
    <property type="protein sequence ID" value="KAL2036376.1"/>
    <property type="molecule type" value="Genomic_DNA"/>
</dbReference>
<keyword evidence="3" id="KW-1185">Reference proteome</keyword>
<evidence type="ECO:0000313" key="3">
    <source>
        <dbReference type="Proteomes" id="UP001590950"/>
    </source>
</evidence>
<feature type="region of interest" description="Disordered" evidence="1">
    <location>
        <begin position="1"/>
        <end position="27"/>
    </location>
</feature>
<proteinExistence type="predicted"/>
<feature type="compositionally biased region" description="Basic and acidic residues" evidence="1">
    <location>
        <begin position="10"/>
        <end position="19"/>
    </location>
</feature>